<protein>
    <submittedName>
        <fullName evidence="2">Uncharacterized protein</fullName>
    </submittedName>
</protein>
<reference evidence="2 3" key="1">
    <citation type="submission" date="2016-11" db="EMBL/GenBank/DDBJ databases">
        <authorList>
            <person name="Jaros S."/>
            <person name="Januszkiewicz K."/>
            <person name="Wedrychowicz H."/>
        </authorList>
    </citation>
    <scope>NUCLEOTIDE SEQUENCE [LARGE SCALE GENOMIC DNA]</scope>
    <source>
        <strain evidence="2 3">CGMCC 4.5723</strain>
    </source>
</reference>
<proteinExistence type="predicted"/>
<dbReference type="STRING" id="758803.SAMN05421803_12278"/>
<dbReference type="EMBL" id="FQZK01000022">
    <property type="protein sequence ID" value="SHK53043.1"/>
    <property type="molecule type" value="Genomic_DNA"/>
</dbReference>
<feature type="transmembrane region" description="Helical" evidence="1">
    <location>
        <begin position="234"/>
        <end position="258"/>
    </location>
</feature>
<feature type="transmembrane region" description="Helical" evidence="1">
    <location>
        <begin position="209"/>
        <end position="228"/>
    </location>
</feature>
<dbReference type="Proteomes" id="UP000184452">
    <property type="component" value="Unassembled WGS sequence"/>
</dbReference>
<sequence length="365" mass="38754">MTDQLNTEASPGCAVRARGVISYCVFVASSVPALLLGVLGGMGPVDALRLFLVLLVLGLVVLWIVVKPLSALGRWLSGRVGGHRVLWALFATAPLLAAVLTPLWLLWEQDAARGMSFLVLVLLLPTTAAYAALRPVGLRRSRLGSTAGRAAGAAALVALDLEDAPVIGDGPAARQTGRVQQRDRRVLAAVLVSDGDRGRVLHRERTPKLWSAAVVGAAAAGFTLMFVSSDPEDYGIALFLSLLFLVLFVLPLLASPFLKFLNKRIRLTDRTLRVGRHAVGLDRLLPETAAVEPHPRSADRLRQTVQLGGAAGGSTPVGYTPVSVRTRAGDLLGMDSRRPEELVRALHGLAAHGNPQHHLGHPGHG</sequence>
<dbReference type="AlphaFoldDB" id="A0A1M6T7W4"/>
<evidence type="ECO:0000256" key="1">
    <source>
        <dbReference type="SAM" id="Phobius"/>
    </source>
</evidence>
<evidence type="ECO:0000313" key="2">
    <source>
        <dbReference type="EMBL" id="SHK53043.1"/>
    </source>
</evidence>
<keyword evidence="1" id="KW-0812">Transmembrane</keyword>
<accession>A0A1M6T7W4</accession>
<feature type="transmembrane region" description="Helical" evidence="1">
    <location>
        <begin position="20"/>
        <end position="41"/>
    </location>
</feature>
<feature type="transmembrane region" description="Helical" evidence="1">
    <location>
        <begin position="113"/>
        <end position="133"/>
    </location>
</feature>
<keyword evidence="1" id="KW-0472">Membrane</keyword>
<organism evidence="2 3">
    <name type="scientific">Nocardiopsis flavescens</name>
    <dbReference type="NCBI Taxonomy" id="758803"/>
    <lineage>
        <taxon>Bacteria</taxon>
        <taxon>Bacillati</taxon>
        <taxon>Actinomycetota</taxon>
        <taxon>Actinomycetes</taxon>
        <taxon>Streptosporangiales</taxon>
        <taxon>Nocardiopsidaceae</taxon>
        <taxon>Nocardiopsis</taxon>
    </lineage>
</organism>
<keyword evidence="3" id="KW-1185">Reference proteome</keyword>
<feature type="transmembrane region" description="Helical" evidence="1">
    <location>
        <begin position="86"/>
        <end position="107"/>
    </location>
</feature>
<keyword evidence="1" id="KW-1133">Transmembrane helix</keyword>
<feature type="transmembrane region" description="Helical" evidence="1">
    <location>
        <begin position="47"/>
        <end position="66"/>
    </location>
</feature>
<name>A0A1M6T7W4_9ACTN</name>
<dbReference type="RefSeq" id="WP_143173481.1">
    <property type="nucleotide sequence ID" value="NZ_FQZK01000022.1"/>
</dbReference>
<evidence type="ECO:0000313" key="3">
    <source>
        <dbReference type="Proteomes" id="UP000184452"/>
    </source>
</evidence>
<gene>
    <name evidence="2" type="ORF">SAMN05421803_12278</name>
</gene>